<keyword evidence="4" id="KW-1185">Reference proteome</keyword>
<dbReference type="PANTHER" id="PTHR48051">
    <property type="match status" value="1"/>
</dbReference>
<organism evidence="3 4">
    <name type="scientific">Nematocida parisii (strain ERTm3)</name>
    <name type="common">Nematode killer fungus</name>
    <dbReference type="NCBI Taxonomy" id="935791"/>
    <lineage>
        <taxon>Eukaryota</taxon>
        <taxon>Fungi</taxon>
        <taxon>Fungi incertae sedis</taxon>
        <taxon>Microsporidia</taxon>
        <taxon>Nematocida</taxon>
    </lineage>
</organism>
<keyword evidence="1" id="KW-0433">Leucine-rich repeat</keyword>
<dbReference type="VEuPathDB" id="MicrosporidiaDB:NEQG_02206"/>
<name>I3EEL2_NEMP3</name>
<evidence type="ECO:0008006" key="5">
    <source>
        <dbReference type="Google" id="ProtNLM"/>
    </source>
</evidence>
<dbReference type="OrthoDB" id="660555at2759"/>
<reference evidence="3" key="1">
    <citation type="submission" date="2011-01" db="EMBL/GenBank/DDBJ databases">
        <title>The Genome Sequence of Nematocida parisii strain ERTm3.</title>
        <authorList>
            <consortium name="The Broad Institute Genome Sequencing Platform"/>
            <consortium name="The Broad Institute Genome Sequencing Center for Infectious Disease"/>
            <person name="Cuomo C."/>
            <person name="Troemel E."/>
            <person name="Young S.K."/>
            <person name="Zeng Q."/>
            <person name="Gargeya S."/>
            <person name="Fitzgerald M."/>
            <person name="Haas B."/>
            <person name="Abouelleil A."/>
            <person name="Alvarado L."/>
            <person name="Arachchi H.M."/>
            <person name="Berlin A."/>
            <person name="Chapman S.B."/>
            <person name="Gearin G."/>
            <person name="Goldberg J."/>
            <person name="Griggs A."/>
            <person name="Gujja S."/>
            <person name="Hansen M."/>
            <person name="Heiman D."/>
            <person name="Howarth C."/>
            <person name="Larimer J."/>
            <person name="Lui A."/>
            <person name="MacDonald P.J.P."/>
            <person name="McCowen C."/>
            <person name="Montmayeur A."/>
            <person name="Murphy C."/>
            <person name="Neiman D."/>
            <person name="Pearson M."/>
            <person name="Priest M."/>
            <person name="Roberts A."/>
            <person name="Saif S."/>
            <person name="Shea T."/>
            <person name="Sisk P."/>
            <person name="Stolte C."/>
            <person name="Sykes S."/>
            <person name="Wortman J."/>
            <person name="Nusbaum C."/>
            <person name="Birren B."/>
        </authorList>
    </citation>
    <scope>NUCLEOTIDE SEQUENCE</scope>
    <source>
        <strain evidence="3">ERTm3</strain>
    </source>
</reference>
<dbReference type="PANTHER" id="PTHR48051:SF1">
    <property type="entry name" value="RAS SUPPRESSOR PROTEIN 1"/>
    <property type="match status" value="1"/>
</dbReference>
<dbReference type="EMBL" id="GL870881">
    <property type="protein sequence ID" value="EIJ87659.1"/>
    <property type="molecule type" value="Genomic_DNA"/>
</dbReference>
<dbReference type="STRING" id="935791.I3EEL2"/>
<dbReference type="Gene3D" id="3.80.10.10">
    <property type="entry name" value="Ribonuclease Inhibitor"/>
    <property type="match status" value="1"/>
</dbReference>
<dbReference type="OMA" id="CNIITEY"/>
<proteinExistence type="predicted"/>
<dbReference type="PROSITE" id="PS51450">
    <property type="entry name" value="LRR"/>
    <property type="match status" value="1"/>
</dbReference>
<evidence type="ECO:0000313" key="3">
    <source>
        <dbReference type="EMBL" id="EIJ87659.1"/>
    </source>
</evidence>
<sequence>MGVVVSVPEVSIGIKIVNKKKEEVKTNKNILYLYLCKSNIININRNIKYLRKIKILQICCNKITEIPPEIKELKDLSILYLCKNRITSVPSEIKELKLLQELNLADNQITELPESVKFLNLKVIDVSGNLFEEFPTVITEIKSLQSITILRSNIKYASPRILELPYLVDFNFSSPESITAVIKPELSLCNIITEYLVNYNGNIKKYLPFSVLKNIFMVKTCYICNKFCFTYKIYTNITVFNKRVPVQYDICHKHTVKMEDVQESIKELLFSEEIQLNIPKKEIKTRKALKNPENVIKISEIRKYLQNNQIHIKNYK</sequence>
<dbReference type="GO" id="GO:0005737">
    <property type="term" value="C:cytoplasm"/>
    <property type="evidence" value="ECO:0007669"/>
    <property type="project" value="TreeGrafter"/>
</dbReference>
<evidence type="ECO:0000313" key="4">
    <source>
        <dbReference type="Proteomes" id="UP000002872"/>
    </source>
</evidence>
<dbReference type="InterPro" id="IPR032675">
    <property type="entry name" value="LRR_dom_sf"/>
</dbReference>
<protein>
    <recommendedName>
        <fullName evidence="5">Leucine rich repeat protein</fullName>
    </recommendedName>
</protein>
<dbReference type="Proteomes" id="UP000002872">
    <property type="component" value="Unassembled WGS sequence"/>
</dbReference>
<evidence type="ECO:0000256" key="1">
    <source>
        <dbReference type="ARBA" id="ARBA00022614"/>
    </source>
</evidence>
<dbReference type="HOGENOM" id="CLU_888743_0_0_1"/>
<dbReference type="AlphaFoldDB" id="I3EEL2"/>
<accession>I3EEL2</accession>
<dbReference type="SUPFAM" id="SSF52058">
    <property type="entry name" value="L domain-like"/>
    <property type="match status" value="1"/>
</dbReference>
<dbReference type="InterPro" id="IPR050216">
    <property type="entry name" value="LRR_domain-containing"/>
</dbReference>
<keyword evidence="2" id="KW-0677">Repeat</keyword>
<dbReference type="InParanoid" id="I3EEL2"/>
<gene>
    <name evidence="3" type="ORF">NEQG_02206</name>
</gene>
<dbReference type="Pfam" id="PF13855">
    <property type="entry name" value="LRR_8"/>
    <property type="match status" value="1"/>
</dbReference>
<dbReference type="InterPro" id="IPR001611">
    <property type="entry name" value="Leu-rich_rpt"/>
</dbReference>
<evidence type="ECO:0000256" key="2">
    <source>
        <dbReference type="ARBA" id="ARBA00022737"/>
    </source>
</evidence>